<dbReference type="AlphaFoldDB" id="A0AAV9U2U8"/>
<reference evidence="1 2" key="1">
    <citation type="submission" date="2019-10" db="EMBL/GenBank/DDBJ databases">
        <authorList>
            <person name="Palmer J.M."/>
        </authorList>
    </citation>
    <scope>NUCLEOTIDE SEQUENCE [LARGE SCALE GENOMIC DNA]</scope>
    <source>
        <strain evidence="1 2">TWF696</strain>
    </source>
</reference>
<evidence type="ECO:0000313" key="2">
    <source>
        <dbReference type="Proteomes" id="UP001375240"/>
    </source>
</evidence>
<gene>
    <name evidence="1" type="ORF">TWF696_002676</name>
</gene>
<accession>A0AAV9U2U8</accession>
<keyword evidence="2" id="KW-1185">Reference proteome</keyword>
<protein>
    <submittedName>
        <fullName evidence="1">Uncharacterized protein</fullName>
    </submittedName>
</protein>
<dbReference type="Proteomes" id="UP001375240">
    <property type="component" value="Unassembled WGS sequence"/>
</dbReference>
<proteinExistence type="predicted"/>
<comment type="caution">
    <text evidence="1">The sequence shown here is derived from an EMBL/GenBank/DDBJ whole genome shotgun (WGS) entry which is preliminary data.</text>
</comment>
<name>A0AAV9U2U8_9PEZI</name>
<organism evidence="1 2">
    <name type="scientific">Orbilia brochopaga</name>
    <dbReference type="NCBI Taxonomy" id="3140254"/>
    <lineage>
        <taxon>Eukaryota</taxon>
        <taxon>Fungi</taxon>
        <taxon>Dikarya</taxon>
        <taxon>Ascomycota</taxon>
        <taxon>Pezizomycotina</taxon>
        <taxon>Orbiliomycetes</taxon>
        <taxon>Orbiliales</taxon>
        <taxon>Orbiliaceae</taxon>
        <taxon>Orbilia</taxon>
    </lineage>
</organism>
<sequence>MVINVGSMLELLQDDLDHEFVALWPGRKTCCGTADECNIMPDSLGVLLGMKAHAHANEKTGFSPAEKSSACAAILHGLDQVTTDVCASLARLITIESNGTGKIKTSRRLSNELGLRF</sequence>
<evidence type="ECO:0000313" key="1">
    <source>
        <dbReference type="EMBL" id="KAK6334175.1"/>
    </source>
</evidence>
<dbReference type="EMBL" id="JAVHNQ010000013">
    <property type="protein sequence ID" value="KAK6334175.1"/>
    <property type="molecule type" value="Genomic_DNA"/>
</dbReference>